<dbReference type="OrthoDB" id="3819888at2759"/>
<dbReference type="EMBL" id="KB468157">
    <property type="protein sequence ID" value="PCH44253.1"/>
    <property type="molecule type" value="Genomic_DNA"/>
</dbReference>
<name>A0A2H3JW93_WOLCO</name>
<keyword evidence="2" id="KW-0521">NADP</keyword>
<organism evidence="4 5">
    <name type="scientific">Wolfiporia cocos (strain MD-104)</name>
    <name type="common">Brown rot fungus</name>
    <dbReference type="NCBI Taxonomy" id="742152"/>
    <lineage>
        <taxon>Eukaryota</taxon>
        <taxon>Fungi</taxon>
        <taxon>Dikarya</taxon>
        <taxon>Basidiomycota</taxon>
        <taxon>Agaricomycotina</taxon>
        <taxon>Agaricomycetes</taxon>
        <taxon>Polyporales</taxon>
        <taxon>Phaeolaceae</taxon>
        <taxon>Wolfiporia</taxon>
    </lineage>
</organism>
<dbReference type="PROSITE" id="PS00061">
    <property type="entry name" value="ADH_SHORT"/>
    <property type="match status" value="1"/>
</dbReference>
<reference evidence="4 5" key="1">
    <citation type="journal article" date="2012" name="Science">
        <title>The Paleozoic origin of enzymatic lignin decomposition reconstructed from 31 fungal genomes.</title>
        <authorList>
            <person name="Floudas D."/>
            <person name="Binder M."/>
            <person name="Riley R."/>
            <person name="Barry K."/>
            <person name="Blanchette R.A."/>
            <person name="Henrissat B."/>
            <person name="Martinez A.T."/>
            <person name="Otillar R."/>
            <person name="Spatafora J.W."/>
            <person name="Yadav J.S."/>
            <person name="Aerts A."/>
            <person name="Benoit I."/>
            <person name="Boyd A."/>
            <person name="Carlson A."/>
            <person name="Copeland A."/>
            <person name="Coutinho P.M."/>
            <person name="de Vries R.P."/>
            <person name="Ferreira P."/>
            <person name="Findley K."/>
            <person name="Foster B."/>
            <person name="Gaskell J."/>
            <person name="Glotzer D."/>
            <person name="Gorecki P."/>
            <person name="Heitman J."/>
            <person name="Hesse C."/>
            <person name="Hori C."/>
            <person name="Igarashi K."/>
            <person name="Jurgens J.A."/>
            <person name="Kallen N."/>
            <person name="Kersten P."/>
            <person name="Kohler A."/>
            <person name="Kuees U."/>
            <person name="Kumar T.K.A."/>
            <person name="Kuo A."/>
            <person name="LaButti K."/>
            <person name="Larrondo L.F."/>
            <person name="Lindquist E."/>
            <person name="Ling A."/>
            <person name="Lombard V."/>
            <person name="Lucas S."/>
            <person name="Lundell T."/>
            <person name="Martin R."/>
            <person name="McLaughlin D.J."/>
            <person name="Morgenstern I."/>
            <person name="Morin E."/>
            <person name="Murat C."/>
            <person name="Nagy L.G."/>
            <person name="Nolan M."/>
            <person name="Ohm R.A."/>
            <person name="Patyshakuliyeva A."/>
            <person name="Rokas A."/>
            <person name="Ruiz-Duenas F.J."/>
            <person name="Sabat G."/>
            <person name="Salamov A."/>
            <person name="Samejima M."/>
            <person name="Schmutz J."/>
            <person name="Slot J.C."/>
            <person name="St John F."/>
            <person name="Stenlid J."/>
            <person name="Sun H."/>
            <person name="Sun S."/>
            <person name="Syed K."/>
            <person name="Tsang A."/>
            <person name="Wiebenga A."/>
            <person name="Young D."/>
            <person name="Pisabarro A."/>
            <person name="Eastwood D.C."/>
            <person name="Martin F."/>
            <person name="Cullen D."/>
            <person name="Grigoriev I.V."/>
            <person name="Hibbett D.S."/>
        </authorList>
    </citation>
    <scope>NUCLEOTIDE SEQUENCE [LARGE SCALE GENOMIC DNA]</scope>
    <source>
        <strain evidence="4 5">MD-104</strain>
    </source>
</reference>
<comment type="similarity">
    <text evidence="1">Belongs to the short-chain dehydrogenases/reductases (SDR) family.</text>
</comment>
<dbReference type="Gene3D" id="3.40.50.720">
    <property type="entry name" value="NAD(P)-binding Rossmann-like Domain"/>
    <property type="match status" value="1"/>
</dbReference>
<accession>A0A2H3JW93</accession>
<dbReference type="InterPro" id="IPR002347">
    <property type="entry name" value="SDR_fam"/>
</dbReference>
<dbReference type="PANTHER" id="PTHR43618">
    <property type="entry name" value="7-ALPHA-HYDROXYSTEROID DEHYDROGENASE"/>
    <property type="match status" value="1"/>
</dbReference>
<dbReference type="STRING" id="742152.A0A2H3JW93"/>
<dbReference type="InterPro" id="IPR052178">
    <property type="entry name" value="Sec_Metab_Biosynth_SDR"/>
</dbReference>
<dbReference type="Pfam" id="PF13561">
    <property type="entry name" value="adh_short_C2"/>
    <property type="match status" value="1"/>
</dbReference>
<evidence type="ECO:0000256" key="3">
    <source>
        <dbReference type="ARBA" id="ARBA00023002"/>
    </source>
</evidence>
<evidence type="ECO:0000256" key="1">
    <source>
        <dbReference type="ARBA" id="ARBA00006484"/>
    </source>
</evidence>
<dbReference type="PANTHER" id="PTHR43618:SF4">
    <property type="entry name" value="SHORT CHAIN DEHYDROGENASE_REDUCTASE FAMILY (AFU_ORTHOLOGUE AFUA_7G04540)"/>
    <property type="match status" value="1"/>
</dbReference>
<dbReference type="Proteomes" id="UP000218811">
    <property type="component" value="Unassembled WGS sequence"/>
</dbReference>
<protein>
    <submittedName>
        <fullName evidence="4">NAD(P)-binding protein</fullName>
    </submittedName>
</protein>
<evidence type="ECO:0000313" key="4">
    <source>
        <dbReference type="EMBL" id="PCH44253.1"/>
    </source>
</evidence>
<evidence type="ECO:0000256" key="2">
    <source>
        <dbReference type="ARBA" id="ARBA00022857"/>
    </source>
</evidence>
<dbReference type="GO" id="GO:0016491">
    <property type="term" value="F:oxidoreductase activity"/>
    <property type="evidence" value="ECO:0007669"/>
    <property type="project" value="UniProtKB-KW"/>
</dbReference>
<dbReference type="SUPFAM" id="SSF51735">
    <property type="entry name" value="NAD(P)-binding Rossmann-fold domains"/>
    <property type="match status" value="1"/>
</dbReference>
<keyword evidence="3" id="KW-0560">Oxidoreductase</keyword>
<proteinExistence type="inferred from homology"/>
<dbReference type="InterPro" id="IPR020904">
    <property type="entry name" value="Sc_DH/Rdtase_CS"/>
</dbReference>
<dbReference type="CDD" id="cd05233">
    <property type="entry name" value="SDR_c"/>
    <property type="match status" value="1"/>
</dbReference>
<gene>
    <name evidence="4" type="ORF">WOLCODRAFT_165013</name>
</gene>
<keyword evidence="5" id="KW-1185">Reference proteome</keyword>
<sequence>MDVTDKASILTGNEVDAANDGKLHILVNKCVLVLSFPWTRLTNQYPLPIPPIVHTHGRAADHTALGSSASTRRSCTTRARRSAFLGLLAAGSADVPAYTSSVFAYNTTKAAASHLSKMFATEFALKKVPVRVNAVAPGIHESEMTYDVITPEILDRAGKNIVPIPTRRPGTAQEIAESVIYLASPAGCYTNGQEIVVDGEYLAVNPSTA</sequence>
<dbReference type="PRINTS" id="PR00081">
    <property type="entry name" value="GDHRDH"/>
</dbReference>
<dbReference type="AlphaFoldDB" id="A0A2H3JW93"/>
<dbReference type="InterPro" id="IPR036291">
    <property type="entry name" value="NAD(P)-bd_dom_sf"/>
</dbReference>
<evidence type="ECO:0000313" key="5">
    <source>
        <dbReference type="Proteomes" id="UP000218811"/>
    </source>
</evidence>